<dbReference type="NCBIfam" id="NF003027">
    <property type="entry name" value="PRK03906.1"/>
    <property type="match status" value="1"/>
</dbReference>
<evidence type="ECO:0000256" key="6">
    <source>
        <dbReference type="ARBA" id="ARBA00023004"/>
    </source>
</evidence>
<dbReference type="Proteomes" id="UP000831390">
    <property type="component" value="Chromosome"/>
</dbReference>
<dbReference type="HAMAP" id="MF_00106">
    <property type="entry name" value="UxuA"/>
    <property type="match status" value="1"/>
</dbReference>
<proteinExistence type="inferred from homology"/>
<dbReference type="Pfam" id="PF03786">
    <property type="entry name" value="UxuA"/>
    <property type="match status" value="1"/>
</dbReference>
<evidence type="ECO:0000256" key="3">
    <source>
        <dbReference type="ARBA" id="ARBA00004892"/>
    </source>
</evidence>
<comment type="pathway">
    <text evidence="3 9">Carbohydrate metabolism; pentose and glucuronate interconversion.</text>
</comment>
<dbReference type="Gene3D" id="3.20.20.150">
    <property type="entry name" value="Divalent-metal-dependent TIM barrel enzymes"/>
    <property type="match status" value="1"/>
</dbReference>
<comment type="function">
    <text evidence="2 9">Catalyzes the dehydration of D-mannonate.</text>
</comment>
<dbReference type="GO" id="GO:0008927">
    <property type="term" value="F:mannonate dehydratase activity"/>
    <property type="evidence" value="ECO:0007669"/>
    <property type="project" value="UniProtKB-EC"/>
</dbReference>
<evidence type="ECO:0000256" key="9">
    <source>
        <dbReference type="HAMAP-Rule" id="MF_00106"/>
    </source>
</evidence>
<dbReference type="PIRSF" id="PIRSF016049">
    <property type="entry name" value="Man_dehyd"/>
    <property type="match status" value="1"/>
</dbReference>
<evidence type="ECO:0000256" key="2">
    <source>
        <dbReference type="ARBA" id="ARBA00002713"/>
    </source>
</evidence>
<sequence length="387" mass="42947">MPLIQSWRWYGPNDPVSLADIRQAGATDVVSALHHIPNGQVWTVAEIQKRQAEVAAAGLTWSVVESVPVHENIKTRTGNFKQYITNYQESLRNLAACGIFTVTYNFMPVLDWTRTDLAYEVEDGSKALRFEKAAFVAFDTQLLKRRNAAQDYSPEELARAEARFAAMSPEEKQLLQRNIIAGLPGSEESFTLEQFQQALDAYEGINAAKLREHLILFLQAVVPVAESVGINLAIHPDDPPYPILGLPRVVSTADDVAALAAAVPSLSNGLCFCTGSFGVRADNDLPGMVRQFAERIHFIHLRSTQRDAEGNFYEANHLEGDVDMYGVMRELVQAMRSRNTSLPMRPDHGHQMLDDLKKKTNPGYSAIGRLRGLAELRGLEMGISRGL</sequence>
<dbReference type="PANTHER" id="PTHR30387">
    <property type="entry name" value="MANNONATE DEHYDRATASE"/>
    <property type="match status" value="1"/>
</dbReference>
<keyword evidence="7 9" id="KW-0464">Manganese</keyword>
<evidence type="ECO:0000256" key="8">
    <source>
        <dbReference type="ARBA" id="ARBA00023239"/>
    </source>
</evidence>
<dbReference type="EC" id="4.2.1.8" evidence="5 9"/>
<dbReference type="SUPFAM" id="SSF51658">
    <property type="entry name" value="Xylose isomerase-like"/>
    <property type="match status" value="1"/>
</dbReference>
<reference evidence="10 11" key="1">
    <citation type="submission" date="2022-03" db="EMBL/GenBank/DDBJ databases">
        <title>Hymenobactersp. isolated from the air.</title>
        <authorList>
            <person name="Won M."/>
            <person name="Kwon S.-W."/>
        </authorList>
    </citation>
    <scope>NUCLEOTIDE SEQUENCE [LARGE SCALE GENOMIC DNA]</scope>
    <source>
        <strain evidence="10 11">KACC 22596</strain>
    </source>
</reference>
<comment type="cofactor">
    <cofactor evidence="9">
        <name>Fe(2+)</name>
        <dbReference type="ChEBI" id="CHEBI:29033"/>
    </cofactor>
    <cofactor evidence="9">
        <name>Mn(2+)</name>
        <dbReference type="ChEBI" id="CHEBI:29035"/>
    </cofactor>
</comment>
<keyword evidence="8 9" id="KW-0456">Lyase</keyword>
<comment type="catalytic activity">
    <reaction evidence="1 9">
        <text>D-mannonate = 2-dehydro-3-deoxy-D-gluconate + H2O</text>
        <dbReference type="Rhea" id="RHEA:20097"/>
        <dbReference type="ChEBI" id="CHEBI:15377"/>
        <dbReference type="ChEBI" id="CHEBI:17767"/>
        <dbReference type="ChEBI" id="CHEBI:57990"/>
        <dbReference type="EC" id="4.2.1.8"/>
    </reaction>
</comment>
<keyword evidence="11" id="KW-1185">Reference proteome</keyword>
<protein>
    <recommendedName>
        <fullName evidence="5 9">Mannonate dehydratase</fullName>
        <ecNumber evidence="5 9">4.2.1.8</ecNumber>
    </recommendedName>
    <alternativeName>
        <fullName evidence="9">D-mannonate hydro-lyase</fullName>
    </alternativeName>
</protein>
<evidence type="ECO:0000313" key="11">
    <source>
        <dbReference type="Proteomes" id="UP000831390"/>
    </source>
</evidence>
<evidence type="ECO:0000256" key="5">
    <source>
        <dbReference type="ARBA" id="ARBA00012927"/>
    </source>
</evidence>
<accession>A0ABY4AYV3</accession>
<dbReference type="PANTHER" id="PTHR30387:SF2">
    <property type="entry name" value="MANNONATE DEHYDRATASE"/>
    <property type="match status" value="1"/>
</dbReference>
<dbReference type="InterPro" id="IPR004628">
    <property type="entry name" value="Man_deHydtase"/>
</dbReference>
<keyword evidence="6 9" id="KW-0408">Iron</keyword>
<evidence type="ECO:0000256" key="4">
    <source>
        <dbReference type="ARBA" id="ARBA00007389"/>
    </source>
</evidence>
<evidence type="ECO:0000256" key="1">
    <source>
        <dbReference type="ARBA" id="ARBA00001794"/>
    </source>
</evidence>
<gene>
    <name evidence="9 10" type="primary">uxuA</name>
    <name evidence="10" type="ORF">MTP16_13225</name>
</gene>
<evidence type="ECO:0000256" key="7">
    <source>
        <dbReference type="ARBA" id="ARBA00023211"/>
    </source>
</evidence>
<organism evidence="10 11">
    <name type="scientific">Hymenobacter monticola</name>
    <dbReference type="NCBI Taxonomy" id="1705399"/>
    <lineage>
        <taxon>Bacteria</taxon>
        <taxon>Pseudomonadati</taxon>
        <taxon>Bacteroidota</taxon>
        <taxon>Cytophagia</taxon>
        <taxon>Cytophagales</taxon>
        <taxon>Hymenobacteraceae</taxon>
        <taxon>Hymenobacter</taxon>
    </lineage>
</organism>
<dbReference type="EMBL" id="CP094534">
    <property type="protein sequence ID" value="UOE32093.1"/>
    <property type="molecule type" value="Genomic_DNA"/>
</dbReference>
<name>A0ABY4AYV3_9BACT</name>
<dbReference type="NCBIfam" id="TIGR00695">
    <property type="entry name" value="uxuA"/>
    <property type="match status" value="1"/>
</dbReference>
<dbReference type="RefSeq" id="WP_243509415.1">
    <property type="nucleotide sequence ID" value="NZ_CP094534.1"/>
</dbReference>
<comment type="similarity">
    <text evidence="4 9">Belongs to the mannonate dehydratase family.</text>
</comment>
<dbReference type="InterPro" id="IPR036237">
    <property type="entry name" value="Xyl_isomerase-like_sf"/>
</dbReference>
<evidence type="ECO:0000313" key="10">
    <source>
        <dbReference type="EMBL" id="UOE32093.1"/>
    </source>
</evidence>